<sequence>MLADGALAEVEGRRGPLEAAPVGHCHEAAQRRDVQYVAHVYETTRLSITHADGSPSRFIVGHSREAAVMLMTMNQQQASQQPMLTCRRWMDLARCEAAVCRAASHGH</sequence>
<reference evidence="2" key="1">
    <citation type="journal article" date="2019" name="Int. J. Syst. Evol. Microbiol.">
        <title>The Global Catalogue of Microorganisms (GCM) 10K type strain sequencing project: providing services to taxonomists for standard genome sequencing and annotation.</title>
        <authorList>
            <consortium name="The Broad Institute Genomics Platform"/>
            <consortium name="The Broad Institute Genome Sequencing Center for Infectious Disease"/>
            <person name="Wu L."/>
            <person name="Ma J."/>
        </authorList>
    </citation>
    <scope>NUCLEOTIDE SEQUENCE [LARGE SCALE GENOMIC DNA]</scope>
    <source>
        <strain evidence="2">JCM 18531</strain>
    </source>
</reference>
<keyword evidence="2" id="KW-1185">Reference proteome</keyword>
<protein>
    <submittedName>
        <fullName evidence="1">Uncharacterized protein</fullName>
    </submittedName>
</protein>
<dbReference type="Proteomes" id="UP001499974">
    <property type="component" value="Unassembled WGS sequence"/>
</dbReference>
<name>A0ABP8WR85_9ACTN</name>
<gene>
    <name evidence="1" type="ORF">GCM10023349_04040</name>
</gene>
<proteinExistence type="predicted"/>
<comment type="caution">
    <text evidence="1">The sequence shown here is derived from an EMBL/GenBank/DDBJ whole genome shotgun (WGS) entry which is preliminary data.</text>
</comment>
<evidence type="ECO:0000313" key="1">
    <source>
        <dbReference type="EMBL" id="GAA4692262.1"/>
    </source>
</evidence>
<accession>A0ABP8WR85</accession>
<evidence type="ECO:0000313" key="2">
    <source>
        <dbReference type="Proteomes" id="UP001499974"/>
    </source>
</evidence>
<organism evidence="1 2">
    <name type="scientific">Nocardioides conyzicola</name>
    <dbReference type="NCBI Taxonomy" id="1651781"/>
    <lineage>
        <taxon>Bacteria</taxon>
        <taxon>Bacillati</taxon>
        <taxon>Actinomycetota</taxon>
        <taxon>Actinomycetes</taxon>
        <taxon>Propionibacteriales</taxon>
        <taxon>Nocardioidaceae</taxon>
        <taxon>Nocardioides</taxon>
    </lineage>
</organism>
<dbReference type="EMBL" id="BAABKM010000001">
    <property type="protein sequence ID" value="GAA4692262.1"/>
    <property type="molecule type" value="Genomic_DNA"/>
</dbReference>